<gene>
    <name evidence="9" type="ORF">BCU17_00755</name>
</gene>
<dbReference type="Pfam" id="PF25967">
    <property type="entry name" value="RND-MFP_C"/>
    <property type="match status" value="1"/>
</dbReference>
<dbReference type="Proteomes" id="UP000235330">
    <property type="component" value="Unassembled WGS sequence"/>
</dbReference>
<dbReference type="Gene3D" id="1.10.287.470">
    <property type="entry name" value="Helix hairpin bin"/>
    <property type="match status" value="1"/>
</dbReference>
<evidence type="ECO:0000256" key="1">
    <source>
        <dbReference type="ARBA" id="ARBA00004196"/>
    </source>
</evidence>
<dbReference type="InterPro" id="IPR058792">
    <property type="entry name" value="Beta-barrel_RND_2"/>
</dbReference>
<evidence type="ECO:0000256" key="4">
    <source>
        <dbReference type="SAM" id="MobiDB-lite"/>
    </source>
</evidence>
<dbReference type="NCBIfam" id="TIGR01730">
    <property type="entry name" value="RND_mfp"/>
    <property type="match status" value="1"/>
</dbReference>
<dbReference type="Pfam" id="PF25917">
    <property type="entry name" value="BSH_RND"/>
    <property type="match status" value="1"/>
</dbReference>
<dbReference type="Gene3D" id="2.40.420.20">
    <property type="match status" value="1"/>
</dbReference>
<feature type="domain" description="Multidrug resistance protein MdtA-like C-terminal permuted SH3" evidence="8">
    <location>
        <begin position="273"/>
        <end position="330"/>
    </location>
</feature>
<evidence type="ECO:0000256" key="5">
    <source>
        <dbReference type="SAM" id="SignalP"/>
    </source>
</evidence>
<keyword evidence="5" id="KW-0732">Signal</keyword>
<evidence type="ECO:0000256" key="2">
    <source>
        <dbReference type="ARBA" id="ARBA00009477"/>
    </source>
</evidence>
<feature type="region of interest" description="Disordered" evidence="4">
    <location>
        <begin position="405"/>
        <end position="455"/>
    </location>
</feature>
<dbReference type="Pfam" id="PF25954">
    <property type="entry name" value="Beta-barrel_RND_2"/>
    <property type="match status" value="1"/>
</dbReference>
<protein>
    <submittedName>
        <fullName evidence="9">Efflux transporter periplasmic adaptor subunit</fullName>
    </submittedName>
</protein>
<feature type="chain" id="PRO_5014847191" evidence="5">
    <location>
        <begin position="25"/>
        <end position="455"/>
    </location>
</feature>
<proteinExistence type="inferred from homology"/>
<feature type="compositionally biased region" description="Basic and acidic residues" evidence="4">
    <location>
        <begin position="431"/>
        <end position="455"/>
    </location>
</feature>
<evidence type="ECO:0000256" key="3">
    <source>
        <dbReference type="ARBA" id="ARBA00022448"/>
    </source>
</evidence>
<evidence type="ECO:0000259" key="6">
    <source>
        <dbReference type="Pfam" id="PF25917"/>
    </source>
</evidence>
<dbReference type="PANTHER" id="PTHR30469">
    <property type="entry name" value="MULTIDRUG RESISTANCE PROTEIN MDTA"/>
    <property type="match status" value="1"/>
</dbReference>
<evidence type="ECO:0000313" key="10">
    <source>
        <dbReference type="Proteomes" id="UP000235330"/>
    </source>
</evidence>
<dbReference type="RefSeq" id="WP_102515713.1">
    <property type="nucleotide sequence ID" value="NZ_CAWNSM010000013.1"/>
</dbReference>
<feature type="signal peptide" evidence="5">
    <location>
        <begin position="1"/>
        <end position="24"/>
    </location>
</feature>
<keyword evidence="3" id="KW-0813">Transport</keyword>
<dbReference type="SUPFAM" id="SSF111369">
    <property type="entry name" value="HlyD-like secretion proteins"/>
    <property type="match status" value="1"/>
</dbReference>
<dbReference type="Gene3D" id="2.40.30.170">
    <property type="match status" value="1"/>
</dbReference>
<dbReference type="Gene3D" id="2.40.50.100">
    <property type="match status" value="1"/>
</dbReference>
<organism evidence="9 10">
    <name type="scientific">Vibrio splendidus</name>
    <dbReference type="NCBI Taxonomy" id="29497"/>
    <lineage>
        <taxon>Bacteria</taxon>
        <taxon>Pseudomonadati</taxon>
        <taxon>Pseudomonadota</taxon>
        <taxon>Gammaproteobacteria</taxon>
        <taxon>Vibrionales</taxon>
        <taxon>Vibrionaceae</taxon>
        <taxon>Vibrio</taxon>
    </lineage>
</organism>
<evidence type="ECO:0000259" key="8">
    <source>
        <dbReference type="Pfam" id="PF25967"/>
    </source>
</evidence>
<feature type="domain" description="Multidrug resistance protein MdtA-like barrel-sandwich hybrid" evidence="6">
    <location>
        <begin position="66"/>
        <end position="181"/>
    </location>
</feature>
<evidence type="ECO:0000313" key="9">
    <source>
        <dbReference type="EMBL" id="PMJ68346.1"/>
    </source>
</evidence>
<dbReference type="AlphaFoldDB" id="A0A2N7FGB6"/>
<dbReference type="GO" id="GO:1990281">
    <property type="term" value="C:efflux pump complex"/>
    <property type="evidence" value="ECO:0007669"/>
    <property type="project" value="TreeGrafter"/>
</dbReference>
<name>A0A2N7FGB6_VIBSP</name>
<comment type="subcellular location">
    <subcellularLocation>
        <location evidence="1">Cell envelope</location>
    </subcellularLocation>
</comment>
<feature type="domain" description="CusB-like beta-barrel" evidence="7">
    <location>
        <begin position="192"/>
        <end position="265"/>
    </location>
</feature>
<comment type="similarity">
    <text evidence="2">Belongs to the membrane fusion protein (MFP) (TC 8.A.1) family.</text>
</comment>
<feature type="compositionally biased region" description="Low complexity" evidence="4">
    <location>
        <begin position="416"/>
        <end position="430"/>
    </location>
</feature>
<dbReference type="InterPro" id="IPR058627">
    <property type="entry name" value="MdtA-like_C"/>
</dbReference>
<dbReference type="FunFam" id="2.40.30.170:FF:000010">
    <property type="entry name" value="Efflux RND transporter periplasmic adaptor subunit"/>
    <property type="match status" value="1"/>
</dbReference>
<dbReference type="InterPro" id="IPR058625">
    <property type="entry name" value="MdtA-like_BSH"/>
</dbReference>
<sequence length="455" mass="49526">MKSTKLSKTICLVLFALHISPSFAQDSNLIPVTIEKAHKQAFTSSINEVGKIRATDSAALTFSASDKILNIHFKDGDSVKKGELIAQLDNTKAKADLDKARSSLALAKSKLKRVQELLKKQPDSMSQQDVEELGEQANLAAADFRQKEALMNDYLLVAPFDGQLTNFTHSVGSKIDSATALVSLIKLDPVEVQYSIGQSDLGNAKLGQNVSIKVDAFVDEAFSGVVDYIAPAVDESSGRVEVHAHVTNPDHRLVPGMFAKVSQMTSEDTTQMVVSQNSVQAKNAQRFVWVVNGEKIEQRIVELGVNTNDGYVVVENGLKLGDKVVVTGQQNLKKASLVKVMNPNAEQKTVELITEPTDKESTQQIAELKVKKTVTPVDEPHPIEPSVDWTDASKGVDEAINENTEQAEVSATVEPLSSETLSQETLSQETLSKEIQSKETQSKEVVTKENLNEAS</sequence>
<dbReference type="EMBL" id="MCWU01000013">
    <property type="protein sequence ID" value="PMJ68346.1"/>
    <property type="molecule type" value="Genomic_DNA"/>
</dbReference>
<evidence type="ECO:0000259" key="7">
    <source>
        <dbReference type="Pfam" id="PF25954"/>
    </source>
</evidence>
<reference evidence="10" key="1">
    <citation type="submission" date="2016-07" db="EMBL/GenBank/DDBJ databases">
        <title>Nontailed viruses are major unrecognized killers of bacteria in the ocean.</title>
        <authorList>
            <person name="Kauffman K."/>
            <person name="Hussain F."/>
            <person name="Yang J."/>
            <person name="Arevalo P."/>
            <person name="Brown J."/>
            <person name="Cutler M."/>
            <person name="Kelly L."/>
            <person name="Polz M.F."/>
        </authorList>
    </citation>
    <scope>NUCLEOTIDE SEQUENCE [LARGE SCALE GENOMIC DNA]</scope>
    <source>
        <strain evidence="10">10N.261.55.E11</strain>
    </source>
</reference>
<dbReference type="GO" id="GO:0015562">
    <property type="term" value="F:efflux transmembrane transporter activity"/>
    <property type="evidence" value="ECO:0007669"/>
    <property type="project" value="TreeGrafter"/>
</dbReference>
<comment type="caution">
    <text evidence="9">The sequence shown here is derived from an EMBL/GenBank/DDBJ whole genome shotgun (WGS) entry which is preliminary data.</text>
</comment>
<dbReference type="PANTHER" id="PTHR30469:SF11">
    <property type="entry name" value="BLL4320 PROTEIN"/>
    <property type="match status" value="1"/>
</dbReference>
<dbReference type="InterPro" id="IPR006143">
    <property type="entry name" value="RND_pump_MFP"/>
</dbReference>
<accession>A0A2N7FGB6</accession>